<evidence type="ECO:0000256" key="1">
    <source>
        <dbReference type="ARBA" id="ARBA00004141"/>
    </source>
</evidence>
<dbReference type="WBParaSite" id="ACAC_0001328901-mRNA-1">
    <property type="protein sequence ID" value="ACAC_0001328901-mRNA-1"/>
    <property type="gene ID" value="ACAC_0001328901"/>
</dbReference>
<keyword evidence="4 6" id="KW-1133">Transmembrane helix</keyword>
<dbReference type="InterPro" id="IPR018781">
    <property type="entry name" value="TPRA1/CAND2/CAND8"/>
</dbReference>
<dbReference type="PANTHER" id="PTHR15876">
    <property type="entry name" value="TRANSMEMBRANE PROTEIN ADIPOCYTE-ASSOCIATED 1"/>
    <property type="match status" value="1"/>
</dbReference>
<reference evidence="7" key="1">
    <citation type="submission" date="2012-09" db="EMBL/GenBank/DDBJ databases">
        <authorList>
            <person name="Martin A.A."/>
        </authorList>
    </citation>
    <scope>NUCLEOTIDE SEQUENCE</scope>
</reference>
<dbReference type="GO" id="GO:0005886">
    <property type="term" value="C:plasma membrane"/>
    <property type="evidence" value="ECO:0007669"/>
    <property type="project" value="TreeGrafter"/>
</dbReference>
<feature type="transmembrane region" description="Helical" evidence="6">
    <location>
        <begin position="108"/>
        <end position="130"/>
    </location>
</feature>
<name>A0A0K0DNF3_ANGCA</name>
<keyword evidence="3 6" id="KW-0812">Transmembrane</keyword>
<dbReference type="AlphaFoldDB" id="A0A0K0DNF3"/>
<sequence length="318" mass="36382">MSVLFPDNPGTSLGDAKFSNFTREIPQESPEWIMKIFPNNSFLDGETHTVIKGFCRNVLLYELPVLGLRYWDVAILIPNLLFSLFLLLKARHVLKKITGSKSPVFRAFFILVYLTTFMNIVRCVVSMSISATNPIGELVDKILWIALKFFYMTSELSVLTFALLFGHLDSSTSIRRALMATLLISLIHTAIQSVLEFKLVHQSIADGFFDLHSHGGLLFWMLTAAAFALCMICETLLFSIIDPCSFSFIDFSTYLYFCFYTPIVYMTFLRRSLKHPNSNAGNSLFSYRKQRDEHGSGDLPDSYYPRFSGKLRRRQYLP</sequence>
<evidence type="ECO:0000313" key="8">
    <source>
        <dbReference type="WBParaSite" id="ACAC_0001328901-mRNA-1"/>
    </source>
</evidence>
<accession>A0A0K0DNF3</accession>
<organism evidence="7 8">
    <name type="scientific">Angiostrongylus cantonensis</name>
    <name type="common">Rat lungworm</name>
    <dbReference type="NCBI Taxonomy" id="6313"/>
    <lineage>
        <taxon>Eukaryota</taxon>
        <taxon>Metazoa</taxon>
        <taxon>Ecdysozoa</taxon>
        <taxon>Nematoda</taxon>
        <taxon>Chromadorea</taxon>
        <taxon>Rhabditida</taxon>
        <taxon>Rhabditina</taxon>
        <taxon>Rhabditomorpha</taxon>
        <taxon>Strongyloidea</taxon>
        <taxon>Metastrongylidae</taxon>
        <taxon>Angiostrongylus</taxon>
    </lineage>
</organism>
<evidence type="ECO:0000256" key="6">
    <source>
        <dbReference type="SAM" id="Phobius"/>
    </source>
</evidence>
<evidence type="ECO:0000256" key="5">
    <source>
        <dbReference type="ARBA" id="ARBA00023136"/>
    </source>
</evidence>
<evidence type="ECO:0000256" key="4">
    <source>
        <dbReference type="ARBA" id="ARBA00022989"/>
    </source>
</evidence>
<reference evidence="8" key="2">
    <citation type="submission" date="2017-02" db="UniProtKB">
        <authorList>
            <consortium name="WormBaseParasite"/>
        </authorList>
    </citation>
    <scope>IDENTIFICATION</scope>
</reference>
<protein>
    <submittedName>
        <fullName evidence="8">Integral membrane protein GPR175</fullName>
    </submittedName>
</protein>
<dbReference type="GO" id="GO:0004930">
    <property type="term" value="F:G protein-coupled receptor activity"/>
    <property type="evidence" value="ECO:0007669"/>
    <property type="project" value="TreeGrafter"/>
</dbReference>
<comment type="subcellular location">
    <subcellularLocation>
        <location evidence="1">Membrane</location>
        <topology evidence="1">Multi-pass membrane protein</topology>
    </subcellularLocation>
</comment>
<evidence type="ECO:0000256" key="3">
    <source>
        <dbReference type="ARBA" id="ARBA00022692"/>
    </source>
</evidence>
<keyword evidence="7" id="KW-1185">Reference proteome</keyword>
<dbReference type="Proteomes" id="UP000035642">
    <property type="component" value="Unassembled WGS sequence"/>
</dbReference>
<evidence type="ECO:0000256" key="2">
    <source>
        <dbReference type="ARBA" id="ARBA00010125"/>
    </source>
</evidence>
<comment type="similarity">
    <text evidence="2">Belongs to the UPF0359 family.</text>
</comment>
<feature type="transmembrane region" description="Helical" evidence="6">
    <location>
        <begin position="142"/>
        <end position="165"/>
    </location>
</feature>
<feature type="transmembrane region" description="Helical" evidence="6">
    <location>
        <begin position="253"/>
        <end position="269"/>
    </location>
</feature>
<feature type="transmembrane region" description="Helical" evidence="6">
    <location>
        <begin position="68"/>
        <end position="88"/>
    </location>
</feature>
<dbReference type="PANTHER" id="PTHR15876:SF8">
    <property type="entry name" value="TRANSMEMBRANE PROTEIN ADIPOCYTE-ASSOCIATED 1"/>
    <property type="match status" value="1"/>
</dbReference>
<evidence type="ECO:0000313" key="7">
    <source>
        <dbReference type="Proteomes" id="UP000035642"/>
    </source>
</evidence>
<proteinExistence type="inferred from homology"/>
<keyword evidence="5 6" id="KW-0472">Membrane</keyword>
<feature type="transmembrane region" description="Helical" evidence="6">
    <location>
        <begin position="177"/>
        <end position="197"/>
    </location>
</feature>
<dbReference type="Pfam" id="PF10160">
    <property type="entry name" value="Tmemb_40"/>
    <property type="match status" value="1"/>
</dbReference>
<feature type="transmembrane region" description="Helical" evidence="6">
    <location>
        <begin position="217"/>
        <end position="241"/>
    </location>
</feature>